<proteinExistence type="predicted"/>
<reference evidence="1" key="1">
    <citation type="submission" date="2019-11" db="EMBL/GenBank/DDBJ databases">
        <authorList>
            <person name="Feng L."/>
        </authorList>
    </citation>
    <scope>NUCLEOTIDE SEQUENCE</scope>
    <source>
        <strain evidence="1">CAmalonaticusLFYP1</strain>
    </source>
</reference>
<protein>
    <submittedName>
        <fullName evidence="1">Voltage-gated ClC-type chloride channel ClcB</fullName>
    </submittedName>
</protein>
<dbReference type="AlphaFoldDB" id="A0A6N2V143"/>
<organism evidence="1">
    <name type="scientific">Citrobacter amalonaticus</name>
    <dbReference type="NCBI Taxonomy" id="35703"/>
    <lineage>
        <taxon>Bacteria</taxon>
        <taxon>Pseudomonadati</taxon>
        <taxon>Pseudomonadota</taxon>
        <taxon>Gammaproteobacteria</taxon>
        <taxon>Enterobacterales</taxon>
        <taxon>Enterobacteriaceae</taxon>
        <taxon>Citrobacter</taxon>
    </lineage>
</organism>
<evidence type="ECO:0000313" key="1">
    <source>
        <dbReference type="EMBL" id="VYT23808.1"/>
    </source>
</evidence>
<gene>
    <name evidence="1" type="primary">clcB</name>
    <name evidence="1" type="ORF">CALFYP1_03397</name>
</gene>
<name>A0A6N2V143_CITAM</name>
<dbReference type="EMBL" id="CACRTI010000004">
    <property type="protein sequence ID" value="VYT23808.1"/>
    <property type="molecule type" value="Genomic_DNA"/>
</dbReference>
<sequence length="38" mass="4219">MTGEYRLLPGLLKALVFASVLSGTLRHDSVDRQHATQH</sequence>
<accession>A0A6N2V143</accession>